<dbReference type="InterPro" id="IPR006016">
    <property type="entry name" value="UspA"/>
</dbReference>
<comment type="caution">
    <text evidence="2">The sequence shown here is derived from an EMBL/GenBank/DDBJ whole genome shotgun (WGS) entry which is preliminary data.</text>
</comment>
<evidence type="ECO:0000313" key="2">
    <source>
        <dbReference type="EMBL" id="GAA4777925.1"/>
    </source>
</evidence>
<keyword evidence="3" id="KW-1185">Reference proteome</keyword>
<protein>
    <recommendedName>
        <fullName evidence="1">UspA domain-containing protein</fullName>
    </recommendedName>
</protein>
<accession>A0ABP9ABK6</accession>
<gene>
    <name evidence="2" type="ORF">GCM10023351_23520</name>
</gene>
<dbReference type="Proteomes" id="UP001501645">
    <property type="component" value="Unassembled WGS sequence"/>
</dbReference>
<evidence type="ECO:0000313" key="3">
    <source>
        <dbReference type="Proteomes" id="UP001501645"/>
    </source>
</evidence>
<dbReference type="RefSeq" id="WP_345439388.1">
    <property type="nucleotide sequence ID" value="NZ_BAABKO010000004.1"/>
</dbReference>
<dbReference type="EMBL" id="BAABKO010000004">
    <property type="protein sequence ID" value="GAA4777925.1"/>
    <property type="molecule type" value="Genomic_DNA"/>
</dbReference>
<organism evidence="2 3">
    <name type="scientific">Microbacterium gilvum</name>
    <dbReference type="NCBI Taxonomy" id="1336204"/>
    <lineage>
        <taxon>Bacteria</taxon>
        <taxon>Bacillati</taxon>
        <taxon>Actinomycetota</taxon>
        <taxon>Actinomycetes</taxon>
        <taxon>Micrococcales</taxon>
        <taxon>Microbacteriaceae</taxon>
        <taxon>Microbacterium</taxon>
    </lineage>
</organism>
<sequence length="106" mass="10516">MTPAAGPVVVVDTGGAEGRAALAAGRAAADERGMPLVVVQAAIVPTAAADRVVDPDEPGAISAAIRDASLVVVGLRQREGAARFVLATPAMRVVLGSEAPVLVARP</sequence>
<reference evidence="3" key="1">
    <citation type="journal article" date="2019" name="Int. J. Syst. Evol. Microbiol.">
        <title>The Global Catalogue of Microorganisms (GCM) 10K type strain sequencing project: providing services to taxonomists for standard genome sequencing and annotation.</title>
        <authorList>
            <consortium name="The Broad Institute Genomics Platform"/>
            <consortium name="The Broad Institute Genome Sequencing Center for Infectious Disease"/>
            <person name="Wu L."/>
            <person name="Ma J."/>
        </authorList>
    </citation>
    <scope>NUCLEOTIDE SEQUENCE [LARGE SCALE GENOMIC DNA]</scope>
    <source>
        <strain evidence="3">JCM 18537</strain>
    </source>
</reference>
<proteinExistence type="predicted"/>
<dbReference type="SUPFAM" id="SSF52402">
    <property type="entry name" value="Adenine nucleotide alpha hydrolases-like"/>
    <property type="match status" value="1"/>
</dbReference>
<evidence type="ECO:0000259" key="1">
    <source>
        <dbReference type="Pfam" id="PF00582"/>
    </source>
</evidence>
<dbReference type="Gene3D" id="3.40.50.12370">
    <property type="match status" value="1"/>
</dbReference>
<dbReference type="Pfam" id="PF00582">
    <property type="entry name" value="Usp"/>
    <property type="match status" value="1"/>
</dbReference>
<feature type="domain" description="UspA" evidence="1">
    <location>
        <begin position="51"/>
        <end position="105"/>
    </location>
</feature>
<name>A0ABP9ABK6_9MICO</name>